<dbReference type="CDD" id="cd02696">
    <property type="entry name" value="MurNAc-LAA"/>
    <property type="match status" value="1"/>
</dbReference>
<dbReference type="STRING" id="1121395.SAMN02745215_02741"/>
<dbReference type="SUPFAM" id="SSF53187">
    <property type="entry name" value="Zn-dependent exopeptidases"/>
    <property type="match status" value="1"/>
</dbReference>
<feature type="chain" id="PRO_5012884500" evidence="1">
    <location>
        <begin position="27"/>
        <end position="541"/>
    </location>
</feature>
<dbReference type="InterPro" id="IPR051922">
    <property type="entry name" value="Bact_Sporulation_Assoc"/>
</dbReference>
<evidence type="ECO:0000256" key="1">
    <source>
        <dbReference type="SAM" id="SignalP"/>
    </source>
</evidence>
<dbReference type="InterPro" id="IPR007253">
    <property type="entry name" value="Cell_wall-bd_2"/>
</dbReference>
<dbReference type="Gene3D" id="3.40.50.12090">
    <property type="match status" value="2"/>
</dbReference>
<dbReference type="SMART" id="SM00646">
    <property type="entry name" value="Ami_3"/>
    <property type="match status" value="1"/>
</dbReference>
<dbReference type="PANTHER" id="PTHR30032:SF8">
    <property type="entry name" value="GERMINATION-SPECIFIC N-ACETYLMURAMOYL-L-ALANINE AMIDASE"/>
    <property type="match status" value="1"/>
</dbReference>
<dbReference type="RefSeq" id="WP_072773107.1">
    <property type="nucleotide sequence ID" value="NZ_FRDN01000008.1"/>
</dbReference>
<dbReference type="AlphaFoldDB" id="A0A1M7TYR0"/>
<evidence type="ECO:0000313" key="3">
    <source>
        <dbReference type="EMBL" id="SHN75780.1"/>
    </source>
</evidence>
<evidence type="ECO:0000313" key="4">
    <source>
        <dbReference type="Proteomes" id="UP000184010"/>
    </source>
</evidence>
<dbReference type="PANTHER" id="PTHR30032">
    <property type="entry name" value="N-ACETYLMURAMOYL-L-ALANINE AMIDASE-RELATED"/>
    <property type="match status" value="1"/>
</dbReference>
<reference evidence="4" key="1">
    <citation type="submission" date="2016-12" db="EMBL/GenBank/DDBJ databases">
        <authorList>
            <person name="Varghese N."/>
            <person name="Submissions S."/>
        </authorList>
    </citation>
    <scope>NUCLEOTIDE SEQUENCE [LARGE SCALE GENOMIC DNA]</scope>
    <source>
        <strain evidence="4">DSM 11544</strain>
    </source>
</reference>
<dbReference type="InterPro" id="IPR002508">
    <property type="entry name" value="MurNAc-LAA_cat"/>
</dbReference>
<keyword evidence="1" id="KW-0732">Signal</keyword>
<sequence>MHWKRVSSLLIALVLFLNCSPLTVLGAEISETAAESAHAGAMTTRLYGKDRTDTSIAASQQGWTTSETVILNELNNYADAISATPLAVGLDAPVLLTYGAHLDPRVKEELKRLEAKKVILLGGNGRLSTYLEKELTDLNYEWERIGGADRYETSALIAEKVPSDTMILVNGDDFPDALSAASYAGIQQIPILLMSNPEFPQSVSEYYQKHKPSQVIVVGGDGVVPAQLLEEQNIPLSLRLGGQDRYESAAELYEYAQTQNVYDANQLYLASGQHYPDAMVGTVLAAKNNSALLITKSYTLPESIAPIFSPDKIAAMEVFILGGTGVVSGKIQAELEGKDFIKNLLIGKTVVVDPGHGSPDPGAIGPGGSQEKDNNLAIARYLAVELEAAGAKVVLTRNDDNSPAYAPGTPYTQRGDLQKRVDIANENNADLFISIHNDSWQTAQGTTTFYSSENPSGSPSYKLAQYIQSELTQEIGTKNLGVKDSRLYVLRNNTMPAVLVEVAFISHPTEEKQLSDNIFREKAAQGISQGIQAYIRYLERV</sequence>
<gene>
    <name evidence="3" type="ORF">SAMN02745215_02741</name>
</gene>
<dbReference type="Pfam" id="PF01520">
    <property type="entry name" value="Amidase_3"/>
    <property type="match status" value="1"/>
</dbReference>
<name>A0A1M7TYR0_9FIRM</name>
<accession>A0A1M7TYR0</accession>
<keyword evidence="4" id="KW-1185">Reference proteome</keyword>
<protein>
    <submittedName>
        <fullName evidence="3">N-acetylmuramoyl-L-alanine amidase</fullName>
    </submittedName>
</protein>
<dbReference type="Proteomes" id="UP000184010">
    <property type="component" value="Unassembled WGS sequence"/>
</dbReference>
<feature type="signal peptide" evidence="1">
    <location>
        <begin position="1"/>
        <end position="26"/>
    </location>
</feature>
<feature type="domain" description="MurNAc-LAA" evidence="2">
    <location>
        <begin position="421"/>
        <end position="532"/>
    </location>
</feature>
<dbReference type="EMBL" id="FRDN01000008">
    <property type="protein sequence ID" value="SHN75780.1"/>
    <property type="molecule type" value="Genomic_DNA"/>
</dbReference>
<dbReference type="GO" id="GO:0008745">
    <property type="term" value="F:N-acetylmuramoyl-L-alanine amidase activity"/>
    <property type="evidence" value="ECO:0007669"/>
    <property type="project" value="InterPro"/>
</dbReference>
<dbReference type="Gene3D" id="3.40.630.40">
    <property type="entry name" value="Zn-dependent exopeptidases"/>
    <property type="match status" value="1"/>
</dbReference>
<dbReference type="GO" id="GO:0009253">
    <property type="term" value="P:peptidoglycan catabolic process"/>
    <property type="evidence" value="ECO:0007669"/>
    <property type="project" value="InterPro"/>
</dbReference>
<organism evidence="3 4">
    <name type="scientific">Desulfitobacterium chlororespirans DSM 11544</name>
    <dbReference type="NCBI Taxonomy" id="1121395"/>
    <lineage>
        <taxon>Bacteria</taxon>
        <taxon>Bacillati</taxon>
        <taxon>Bacillota</taxon>
        <taxon>Clostridia</taxon>
        <taxon>Eubacteriales</taxon>
        <taxon>Desulfitobacteriaceae</taxon>
        <taxon>Desulfitobacterium</taxon>
    </lineage>
</organism>
<evidence type="ECO:0000259" key="2">
    <source>
        <dbReference type="SMART" id="SM00646"/>
    </source>
</evidence>
<proteinExistence type="predicted"/>
<dbReference type="Pfam" id="PF04122">
    <property type="entry name" value="CW_binding_2"/>
    <property type="match status" value="3"/>
</dbReference>